<evidence type="ECO:0000313" key="5">
    <source>
        <dbReference type="Proteomes" id="UP001254832"/>
    </source>
</evidence>
<dbReference type="PANTHER" id="PTHR43479:SF7">
    <property type="entry name" value="TETR-FAMILY TRANSCRIPTIONAL REGULATOR"/>
    <property type="match status" value="1"/>
</dbReference>
<feature type="DNA-binding region" description="H-T-H motif" evidence="2">
    <location>
        <begin position="16"/>
        <end position="35"/>
    </location>
</feature>
<evidence type="ECO:0000313" key="4">
    <source>
        <dbReference type="EMBL" id="MDR6726904.1"/>
    </source>
</evidence>
<dbReference type="InterPro" id="IPR001647">
    <property type="entry name" value="HTH_TetR"/>
</dbReference>
<dbReference type="AlphaFoldDB" id="A0AAP5LTS5"/>
<accession>A0AAP5LTS5</accession>
<dbReference type="EMBL" id="JAVDTR010000021">
    <property type="protein sequence ID" value="MDR6726904.1"/>
    <property type="molecule type" value="Genomic_DNA"/>
</dbReference>
<sequence length="170" mass="19865">MAVIHLMMEKAFDQITIQDISDRADVSRRTIYLHYMDKFDLLDQLIKEHIDDLRRICNSTDDDADYKDMGLVWFQYFENHWMFFSALLASKGSPFFRDQFLTFFIEELEKGNGMSEGCNSELTEGMKVDIQFLGSAIVGVVEWWFKQVKPPAPSFMAQRVGVLLERNLEV</sequence>
<dbReference type="Pfam" id="PF14278">
    <property type="entry name" value="TetR_C_8"/>
    <property type="match status" value="1"/>
</dbReference>
<feature type="domain" description="HTH tetR-type" evidence="3">
    <location>
        <begin position="1"/>
        <end position="53"/>
    </location>
</feature>
<dbReference type="GO" id="GO:0003677">
    <property type="term" value="F:DNA binding"/>
    <property type="evidence" value="ECO:0007669"/>
    <property type="project" value="UniProtKB-UniRule"/>
</dbReference>
<dbReference type="InterPro" id="IPR009057">
    <property type="entry name" value="Homeodomain-like_sf"/>
</dbReference>
<dbReference type="InterPro" id="IPR050624">
    <property type="entry name" value="HTH-type_Tx_Regulator"/>
</dbReference>
<protein>
    <submittedName>
        <fullName evidence="4">AcrR family transcriptional regulator</fullName>
    </submittedName>
</protein>
<organism evidence="4 5">
    <name type="scientific">Paenibacillus amylolyticus</name>
    <dbReference type="NCBI Taxonomy" id="1451"/>
    <lineage>
        <taxon>Bacteria</taxon>
        <taxon>Bacillati</taxon>
        <taxon>Bacillota</taxon>
        <taxon>Bacilli</taxon>
        <taxon>Bacillales</taxon>
        <taxon>Paenibacillaceae</taxon>
        <taxon>Paenibacillus</taxon>
    </lineage>
</organism>
<dbReference type="InterPro" id="IPR039532">
    <property type="entry name" value="TetR_C_Firmicutes"/>
</dbReference>
<reference evidence="4" key="1">
    <citation type="submission" date="2023-07" db="EMBL/GenBank/DDBJ databases">
        <title>Sorghum-associated microbial communities from plants grown in Nebraska, USA.</title>
        <authorList>
            <person name="Schachtman D."/>
        </authorList>
    </citation>
    <scope>NUCLEOTIDE SEQUENCE</scope>
    <source>
        <strain evidence="4">BE80</strain>
    </source>
</reference>
<gene>
    <name evidence="4" type="ORF">J2W91_005429</name>
</gene>
<dbReference type="Gene3D" id="1.10.357.10">
    <property type="entry name" value="Tetracycline Repressor, domain 2"/>
    <property type="match status" value="1"/>
</dbReference>
<dbReference type="PROSITE" id="PS50977">
    <property type="entry name" value="HTH_TETR_2"/>
    <property type="match status" value="1"/>
</dbReference>
<name>A0AAP5LTS5_PAEAM</name>
<evidence type="ECO:0000256" key="1">
    <source>
        <dbReference type="ARBA" id="ARBA00023125"/>
    </source>
</evidence>
<keyword evidence="1 2" id="KW-0238">DNA-binding</keyword>
<comment type="caution">
    <text evidence="4">The sequence shown here is derived from an EMBL/GenBank/DDBJ whole genome shotgun (WGS) entry which is preliminary data.</text>
</comment>
<proteinExistence type="predicted"/>
<dbReference type="Proteomes" id="UP001254832">
    <property type="component" value="Unassembled WGS sequence"/>
</dbReference>
<dbReference type="PANTHER" id="PTHR43479">
    <property type="entry name" value="ACREF/ENVCD OPERON REPRESSOR-RELATED"/>
    <property type="match status" value="1"/>
</dbReference>
<dbReference type="Pfam" id="PF00440">
    <property type="entry name" value="TetR_N"/>
    <property type="match status" value="1"/>
</dbReference>
<dbReference type="RefSeq" id="WP_310145480.1">
    <property type="nucleotide sequence ID" value="NZ_JAVDTR010000021.1"/>
</dbReference>
<dbReference type="SUPFAM" id="SSF46689">
    <property type="entry name" value="Homeodomain-like"/>
    <property type="match status" value="1"/>
</dbReference>
<evidence type="ECO:0000256" key="2">
    <source>
        <dbReference type="PROSITE-ProRule" id="PRU00335"/>
    </source>
</evidence>
<evidence type="ECO:0000259" key="3">
    <source>
        <dbReference type="PROSITE" id="PS50977"/>
    </source>
</evidence>